<reference evidence="2" key="1">
    <citation type="submission" date="2021-06" db="EMBL/GenBank/DDBJ databases">
        <authorList>
            <person name="Kallberg Y."/>
            <person name="Tangrot J."/>
            <person name="Rosling A."/>
        </authorList>
    </citation>
    <scope>NUCLEOTIDE SEQUENCE</scope>
    <source>
        <strain evidence="2">FL130A</strain>
    </source>
</reference>
<organism evidence="2 3">
    <name type="scientific">Ambispora leptoticha</name>
    <dbReference type="NCBI Taxonomy" id="144679"/>
    <lineage>
        <taxon>Eukaryota</taxon>
        <taxon>Fungi</taxon>
        <taxon>Fungi incertae sedis</taxon>
        <taxon>Mucoromycota</taxon>
        <taxon>Glomeromycotina</taxon>
        <taxon>Glomeromycetes</taxon>
        <taxon>Archaeosporales</taxon>
        <taxon>Ambisporaceae</taxon>
        <taxon>Ambispora</taxon>
    </lineage>
</organism>
<evidence type="ECO:0000259" key="1">
    <source>
        <dbReference type="PROSITE" id="PS50994"/>
    </source>
</evidence>
<gene>
    <name evidence="2" type="ORF">ALEPTO_LOCUS10168</name>
</gene>
<dbReference type="InterPro" id="IPR012337">
    <property type="entry name" value="RNaseH-like_sf"/>
</dbReference>
<dbReference type="EMBL" id="CAJVPS010010143">
    <property type="protein sequence ID" value="CAG8655868.1"/>
    <property type="molecule type" value="Genomic_DNA"/>
</dbReference>
<name>A0A9N9H5X2_9GLOM</name>
<dbReference type="GO" id="GO:0003676">
    <property type="term" value="F:nucleic acid binding"/>
    <property type="evidence" value="ECO:0007669"/>
    <property type="project" value="InterPro"/>
</dbReference>
<protein>
    <submittedName>
        <fullName evidence="2">1020_t:CDS:1</fullName>
    </submittedName>
</protein>
<sequence>MPAIPKLPGTPTEYKDIVDYLKSKKIPETIYDPVAKCKFEGRCKKFELDENEILYLSAVFKNSEMVSDRRRVIPKYDVELQAGTVAVHLVKDVFRILSPPLVLQSDNGKEFKGIVKQVCETLNIRFKHGRPHHPQSQGQIERLNQTVGRGFTKLLWDRNNQLQKKD</sequence>
<dbReference type="OrthoDB" id="5592268at2759"/>
<dbReference type="Gene3D" id="3.30.420.10">
    <property type="entry name" value="Ribonuclease H-like superfamily/Ribonuclease H"/>
    <property type="match status" value="1"/>
</dbReference>
<dbReference type="AlphaFoldDB" id="A0A9N9H5X2"/>
<evidence type="ECO:0000313" key="2">
    <source>
        <dbReference type="EMBL" id="CAG8655868.1"/>
    </source>
</evidence>
<dbReference type="GO" id="GO:0015074">
    <property type="term" value="P:DNA integration"/>
    <property type="evidence" value="ECO:0007669"/>
    <property type="project" value="InterPro"/>
</dbReference>
<comment type="caution">
    <text evidence="2">The sequence shown here is derived from an EMBL/GenBank/DDBJ whole genome shotgun (WGS) entry which is preliminary data.</text>
</comment>
<dbReference type="GO" id="GO:0005634">
    <property type="term" value="C:nucleus"/>
    <property type="evidence" value="ECO:0007669"/>
    <property type="project" value="UniProtKB-ARBA"/>
</dbReference>
<evidence type="ECO:0000313" key="3">
    <source>
        <dbReference type="Proteomes" id="UP000789508"/>
    </source>
</evidence>
<keyword evidence="3" id="KW-1185">Reference proteome</keyword>
<feature type="domain" description="Integrase catalytic" evidence="1">
    <location>
        <begin position="29"/>
        <end position="166"/>
    </location>
</feature>
<dbReference type="InterPro" id="IPR001584">
    <property type="entry name" value="Integrase_cat-core"/>
</dbReference>
<dbReference type="Proteomes" id="UP000789508">
    <property type="component" value="Unassembled WGS sequence"/>
</dbReference>
<dbReference type="PROSITE" id="PS50994">
    <property type="entry name" value="INTEGRASE"/>
    <property type="match status" value="1"/>
</dbReference>
<proteinExistence type="predicted"/>
<accession>A0A9N9H5X2</accession>
<dbReference type="SUPFAM" id="SSF53098">
    <property type="entry name" value="Ribonuclease H-like"/>
    <property type="match status" value="1"/>
</dbReference>
<dbReference type="InterPro" id="IPR036397">
    <property type="entry name" value="RNaseH_sf"/>
</dbReference>